<dbReference type="GO" id="GO:0020037">
    <property type="term" value="F:heme binding"/>
    <property type="evidence" value="ECO:0007669"/>
    <property type="project" value="InterPro"/>
</dbReference>
<dbReference type="PROSITE" id="PS00086">
    <property type="entry name" value="CYTOCHROME_P450"/>
    <property type="match status" value="1"/>
</dbReference>
<dbReference type="InterPro" id="IPR002397">
    <property type="entry name" value="Cyt_P450_B"/>
</dbReference>
<sequence length="425" mass="45803">MSDISSLTSLESLGFLGGRDSFHAFCARIFADDTHRLLRTEAGELVVFRHGDLRAFGALPEVGALPPGVMFPGLHQLPNGAAPPPGGGIGGVISHQVFTANPPVHMPVRMTLLRQLNPKQATLLEPVAREVVRELLAAAETRPEIDFVEDIAEPLTAHFWGRLIGMTDTEMAETIIAVRGMTAMFLIQMTREDLHLADTSTAAYGRLVETAALRSLSQGAHPFVSELAADLARVDASDDPEEAGIVPPDVGKLLAGNLVEGFHTAAVGAVNTLFALLHNPAAYADVLAAPEKLPAAIMEALRIEPPVVFLKRYILRDTGYAGVSIPKGTPVVMLWAAGNHDPSVFTDPASFRLDRDHRGITTFGGGAHICPGRHVAMMLIRLLLEEIAARRLAFSLTDAPYDWLGNHAMSQLPHMRLQVQRQHAA</sequence>
<dbReference type="Gene3D" id="1.10.630.10">
    <property type="entry name" value="Cytochrome P450"/>
    <property type="match status" value="1"/>
</dbReference>
<dbReference type="GO" id="GO:0005506">
    <property type="term" value="F:iron ion binding"/>
    <property type="evidence" value="ECO:0007669"/>
    <property type="project" value="InterPro"/>
</dbReference>
<dbReference type="InterPro" id="IPR001128">
    <property type="entry name" value="Cyt_P450"/>
</dbReference>
<dbReference type="InterPro" id="IPR017972">
    <property type="entry name" value="Cyt_P450_CS"/>
</dbReference>
<evidence type="ECO:0000256" key="1">
    <source>
        <dbReference type="ARBA" id="ARBA00010617"/>
    </source>
</evidence>
<dbReference type="AlphaFoldDB" id="A0A062VG08"/>
<dbReference type="SUPFAM" id="SSF48264">
    <property type="entry name" value="Cytochrome P450"/>
    <property type="match status" value="1"/>
</dbReference>
<accession>A0A062VG08</accession>
<dbReference type="PATRIC" id="fig|1280954.3.peg.2175"/>
<keyword evidence="2" id="KW-0349">Heme</keyword>
<keyword evidence="2" id="KW-0408">Iron</keyword>
<gene>
    <name evidence="3" type="ORF">HPO_10737</name>
</gene>
<keyword evidence="4" id="KW-1185">Reference proteome</keyword>
<dbReference type="RefSeq" id="WP_051612524.1">
    <property type="nucleotide sequence ID" value="NZ_ARYM01000011.1"/>
</dbReference>
<dbReference type="GO" id="GO:0006707">
    <property type="term" value="P:cholesterol catabolic process"/>
    <property type="evidence" value="ECO:0007669"/>
    <property type="project" value="TreeGrafter"/>
</dbReference>
<dbReference type="PRINTS" id="PR00359">
    <property type="entry name" value="BP450"/>
</dbReference>
<dbReference type="OrthoDB" id="9801155at2"/>
<keyword evidence="2" id="KW-0503">Monooxygenase</keyword>
<evidence type="ECO:0000256" key="2">
    <source>
        <dbReference type="RuleBase" id="RU000461"/>
    </source>
</evidence>
<name>A0A062VG08_9PROT</name>
<dbReference type="Pfam" id="PF00067">
    <property type="entry name" value="p450"/>
    <property type="match status" value="1"/>
</dbReference>
<dbReference type="eggNOG" id="COG2124">
    <property type="taxonomic scope" value="Bacteria"/>
</dbReference>
<dbReference type="EMBL" id="ARYM01000011">
    <property type="protein sequence ID" value="KCZ98375.1"/>
    <property type="molecule type" value="Genomic_DNA"/>
</dbReference>
<comment type="similarity">
    <text evidence="1 2">Belongs to the cytochrome P450 family.</text>
</comment>
<protein>
    <submittedName>
        <fullName evidence="3">Cytochrome P450 family protein</fullName>
    </submittedName>
</protein>
<dbReference type="PANTHER" id="PTHR46696:SF4">
    <property type="entry name" value="BIOTIN BIOSYNTHESIS CYTOCHROME P450"/>
    <property type="match status" value="1"/>
</dbReference>
<comment type="caution">
    <text evidence="3">The sequence shown here is derived from an EMBL/GenBank/DDBJ whole genome shotgun (WGS) entry which is preliminary data.</text>
</comment>
<evidence type="ECO:0000313" key="3">
    <source>
        <dbReference type="EMBL" id="KCZ98375.1"/>
    </source>
</evidence>
<reference evidence="3 4" key="1">
    <citation type="journal article" date="2014" name="Antonie Van Leeuwenhoek">
        <title>Hyphomonas beringensis sp. nov. and Hyphomonas chukchiensis sp. nov., isolated from surface seawater of the Bering Sea and Chukchi Sea.</title>
        <authorList>
            <person name="Li C."/>
            <person name="Lai Q."/>
            <person name="Li G."/>
            <person name="Dong C."/>
            <person name="Wang J."/>
            <person name="Liao Y."/>
            <person name="Shao Z."/>
        </authorList>
    </citation>
    <scope>NUCLEOTIDE SEQUENCE [LARGE SCALE GENOMIC DNA]</scope>
    <source>
        <strain evidence="3 4">PS728</strain>
    </source>
</reference>
<proteinExistence type="inferred from homology"/>
<dbReference type="GO" id="GO:0036199">
    <property type="term" value="F:cholest-4-en-3-one 26-monooxygenase activity"/>
    <property type="evidence" value="ECO:0007669"/>
    <property type="project" value="TreeGrafter"/>
</dbReference>
<dbReference type="Proteomes" id="UP000027100">
    <property type="component" value="Unassembled WGS sequence"/>
</dbReference>
<dbReference type="PANTHER" id="PTHR46696">
    <property type="entry name" value="P450, PUTATIVE (EUROFUNG)-RELATED"/>
    <property type="match status" value="1"/>
</dbReference>
<keyword evidence="2" id="KW-0560">Oxidoreductase</keyword>
<organism evidence="3 4">
    <name type="scientific">Hyphomonas polymorpha PS728</name>
    <dbReference type="NCBI Taxonomy" id="1280954"/>
    <lineage>
        <taxon>Bacteria</taxon>
        <taxon>Pseudomonadati</taxon>
        <taxon>Pseudomonadota</taxon>
        <taxon>Alphaproteobacteria</taxon>
        <taxon>Hyphomonadales</taxon>
        <taxon>Hyphomonadaceae</taxon>
        <taxon>Hyphomonas</taxon>
    </lineage>
</organism>
<dbReference type="GO" id="GO:0008395">
    <property type="term" value="F:steroid hydroxylase activity"/>
    <property type="evidence" value="ECO:0007669"/>
    <property type="project" value="TreeGrafter"/>
</dbReference>
<keyword evidence="2" id="KW-0479">Metal-binding</keyword>
<dbReference type="InterPro" id="IPR036396">
    <property type="entry name" value="Cyt_P450_sf"/>
</dbReference>
<dbReference type="STRING" id="1280954.HPO_10737"/>
<evidence type="ECO:0000313" key="4">
    <source>
        <dbReference type="Proteomes" id="UP000027100"/>
    </source>
</evidence>